<keyword evidence="6 8" id="KW-1133">Transmembrane helix</keyword>
<keyword evidence="4" id="KW-0808">Transferase</keyword>
<reference key="1">
    <citation type="submission" date="2010-11" db="EMBL/GenBank/DDBJ databases">
        <title>The complete sequence of chromosome of Isophaera pallida ATCC 43644.</title>
        <authorList>
            <consortium name="US DOE Joint Genome Institute (JGI-PGF)"/>
            <person name="Lucas S."/>
            <person name="Copeland A."/>
            <person name="Lapidus A."/>
            <person name="Bruce D."/>
            <person name="Goodwin L."/>
            <person name="Pitluck S."/>
            <person name="Kyrpides N."/>
            <person name="Mavromatis K."/>
            <person name="Pagani I."/>
            <person name="Ivanova N."/>
            <person name="Saunders E."/>
            <person name="Brettin T."/>
            <person name="Detter J.C."/>
            <person name="Han C."/>
            <person name="Tapia R."/>
            <person name="Land M."/>
            <person name="Hauser L."/>
            <person name="Markowitz V."/>
            <person name="Cheng J.-F."/>
            <person name="Hugenholtz P."/>
            <person name="Woyke T."/>
            <person name="Wu D."/>
            <person name="Eisen J.A."/>
        </authorList>
    </citation>
    <scope>NUCLEOTIDE SEQUENCE</scope>
    <source>
        <strain>ATCC 43644</strain>
    </source>
</reference>
<organism evidence="9 10">
    <name type="scientific">Isosphaera pallida (strain ATCC 43644 / DSM 9630 / IS1B)</name>
    <dbReference type="NCBI Taxonomy" id="575540"/>
    <lineage>
        <taxon>Bacteria</taxon>
        <taxon>Pseudomonadati</taxon>
        <taxon>Planctomycetota</taxon>
        <taxon>Planctomycetia</taxon>
        <taxon>Isosphaerales</taxon>
        <taxon>Isosphaeraceae</taxon>
        <taxon>Isosphaera</taxon>
    </lineage>
</organism>
<dbReference type="InParanoid" id="E8R1G4"/>
<evidence type="ECO:0000256" key="1">
    <source>
        <dbReference type="ARBA" id="ARBA00004651"/>
    </source>
</evidence>
<keyword evidence="3" id="KW-0328">Glycosyltransferase</keyword>
<keyword evidence="2" id="KW-1003">Cell membrane</keyword>
<evidence type="ECO:0000256" key="6">
    <source>
        <dbReference type="ARBA" id="ARBA00022989"/>
    </source>
</evidence>
<dbReference type="Proteomes" id="UP000008631">
    <property type="component" value="Chromosome"/>
</dbReference>
<evidence type="ECO:0000313" key="9">
    <source>
        <dbReference type="EMBL" id="ADV62381.1"/>
    </source>
</evidence>
<evidence type="ECO:0000313" key="10">
    <source>
        <dbReference type="Proteomes" id="UP000008631"/>
    </source>
</evidence>
<dbReference type="EMBL" id="CP002353">
    <property type="protein sequence ID" value="ADV62381.1"/>
    <property type="molecule type" value="Genomic_DNA"/>
</dbReference>
<proteinExistence type="predicted"/>
<dbReference type="eggNOG" id="COG1807">
    <property type="taxonomic scope" value="Bacteria"/>
</dbReference>
<dbReference type="STRING" id="575540.Isop_1799"/>
<keyword evidence="10" id="KW-1185">Reference proteome</keyword>
<name>E8R1G4_ISOPI</name>
<dbReference type="PANTHER" id="PTHR33908:SF11">
    <property type="entry name" value="MEMBRANE PROTEIN"/>
    <property type="match status" value="1"/>
</dbReference>
<dbReference type="GO" id="GO:0016763">
    <property type="term" value="F:pentosyltransferase activity"/>
    <property type="evidence" value="ECO:0007669"/>
    <property type="project" value="TreeGrafter"/>
</dbReference>
<feature type="transmembrane region" description="Helical" evidence="8">
    <location>
        <begin position="195"/>
        <end position="213"/>
    </location>
</feature>
<keyword evidence="7 8" id="KW-0472">Membrane</keyword>
<sequence>MSPARAAFEMGLLARLGLAVAFHAWMLNRGVRCLFGDANLYWYLASSLRWGGAFEVEQWGIVHHALRTPGYPGFLAGCQLLFGPSPLAARLVQALIAAACVPLTILLARLVLGPRLADQPLLSGEGRQRRWAGVTPAILAGGFVALDPLTAASAVVLLSESIFPTVMLLFLVAMAHLRSPNPLASPNPTSTRLPIRLWTALGAGIAAGVGVLIKPSWLLFPPLLALAWPFLTGGGMVNRRRAALQSFIMLAAAALTLAPWWIRNHQTLGRFVPTATWAGASLYDGVGPQANGASNLDFLNDPAWWPLDELRQDRALLDQSWRQIGEEPGRVAYLALIKATRFWSPAPQADELGSPLARLLCATTTLPILLLVGVGVVVLLCRGKLAELVLLAGPLGYFATLHLLFVGSMRYRIPAMVPAFILAAVAVHWLCGSGRRTGSSLPTHPKRELIPPRCPN</sequence>
<dbReference type="PANTHER" id="PTHR33908">
    <property type="entry name" value="MANNOSYLTRANSFERASE YKCB-RELATED"/>
    <property type="match status" value="1"/>
</dbReference>
<feature type="transmembrane region" description="Helical" evidence="8">
    <location>
        <begin position="91"/>
        <end position="111"/>
    </location>
</feature>
<keyword evidence="5 8" id="KW-0812">Transmembrane</keyword>
<dbReference type="AlphaFoldDB" id="E8R1G4"/>
<feature type="transmembrane region" description="Helical" evidence="8">
    <location>
        <begin position="388"/>
        <end position="407"/>
    </location>
</feature>
<dbReference type="GO" id="GO:0005886">
    <property type="term" value="C:plasma membrane"/>
    <property type="evidence" value="ECO:0007669"/>
    <property type="project" value="UniProtKB-SubCell"/>
</dbReference>
<feature type="transmembrane region" description="Helical" evidence="8">
    <location>
        <begin position="244"/>
        <end position="262"/>
    </location>
</feature>
<evidence type="ECO:0008006" key="11">
    <source>
        <dbReference type="Google" id="ProtNLM"/>
    </source>
</evidence>
<accession>E8R1G4</accession>
<feature type="transmembrane region" description="Helical" evidence="8">
    <location>
        <begin position="356"/>
        <end position="381"/>
    </location>
</feature>
<gene>
    <name evidence="9" type="ordered locus">Isop_1799</name>
</gene>
<dbReference type="GO" id="GO:0009103">
    <property type="term" value="P:lipopolysaccharide biosynthetic process"/>
    <property type="evidence" value="ECO:0007669"/>
    <property type="project" value="UniProtKB-ARBA"/>
</dbReference>
<feature type="transmembrane region" description="Helical" evidence="8">
    <location>
        <begin position="219"/>
        <end position="237"/>
    </location>
</feature>
<protein>
    <recommendedName>
        <fullName evidence="11">Glycosyltransferase RgtA/B/C/D-like domain-containing protein</fullName>
    </recommendedName>
</protein>
<evidence type="ECO:0000256" key="3">
    <source>
        <dbReference type="ARBA" id="ARBA00022676"/>
    </source>
</evidence>
<dbReference type="HOGENOM" id="CLU_599610_0_0_0"/>
<feature type="transmembrane region" description="Helical" evidence="8">
    <location>
        <begin position="155"/>
        <end position="174"/>
    </location>
</feature>
<dbReference type="InterPro" id="IPR050297">
    <property type="entry name" value="LipidA_mod_glycosyltrf_83"/>
</dbReference>
<reference evidence="9 10" key="2">
    <citation type="journal article" date="2011" name="Stand. Genomic Sci.">
        <title>Complete genome sequence of Isosphaera pallida type strain (IS1B).</title>
        <authorList>
            <consortium name="US DOE Joint Genome Institute (JGI-PGF)"/>
            <person name="Goker M."/>
            <person name="Cleland D."/>
            <person name="Saunders E."/>
            <person name="Lapidus A."/>
            <person name="Nolan M."/>
            <person name="Lucas S."/>
            <person name="Hammon N."/>
            <person name="Deshpande S."/>
            <person name="Cheng J.F."/>
            <person name="Tapia R."/>
            <person name="Han C."/>
            <person name="Goodwin L."/>
            <person name="Pitluck S."/>
            <person name="Liolios K."/>
            <person name="Pagani I."/>
            <person name="Ivanova N."/>
            <person name="Mavromatis K."/>
            <person name="Pati A."/>
            <person name="Chen A."/>
            <person name="Palaniappan K."/>
            <person name="Land M."/>
            <person name="Hauser L."/>
            <person name="Chang Y.J."/>
            <person name="Jeffries C.D."/>
            <person name="Detter J.C."/>
            <person name="Beck B."/>
            <person name="Woyke T."/>
            <person name="Bristow J."/>
            <person name="Eisen J.A."/>
            <person name="Markowitz V."/>
            <person name="Hugenholtz P."/>
            <person name="Kyrpides N.C."/>
            <person name="Klenk H.P."/>
        </authorList>
    </citation>
    <scope>NUCLEOTIDE SEQUENCE [LARGE SCALE GENOMIC DNA]</scope>
    <source>
        <strain evidence="10">ATCC 43644 / DSM 9630 / IS1B</strain>
    </source>
</reference>
<evidence type="ECO:0000256" key="5">
    <source>
        <dbReference type="ARBA" id="ARBA00022692"/>
    </source>
</evidence>
<evidence type="ECO:0000256" key="2">
    <source>
        <dbReference type="ARBA" id="ARBA00022475"/>
    </source>
</evidence>
<evidence type="ECO:0000256" key="7">
    <source>
        <dbReference type="ARBA" id="ARBA00023136"/>
    </source>
</evidence>
<evidence type="ECO:0000256" key="4">
    <source>
        <dbReference type="ARBA" id="ARBA00022679"/>
    </source>
</evidence>
<comment type="subcellular location">
    <subcellularLocation>
        <location evidence="1">Cell membrane</location>
        <topology evidence="1">Multi-pass membrane protein</topology>
    </subcellularLocation>
</comment>
<feature type="transmembrane region" description="Helical" evidence="8">
    <location>
        <begin position="413"/>
        <end position="431"/>
    </location>
</feature>
<dbReference type="KEGG" id="ipa:Isop_1799"/>
<evidence type="ECO:0000256" key="8">
    <source>
        <dbReference type="SAM" id="Phobius"/>
    </source>
</evidence>